<organism evidence="2 3">
    <name type="scientific">Iphiclides podalirius</name>
    <name type="common">scarce swallowtail</name>
    <dbReference type="NCBI Taxonomy" id="110791"/>
    <lineage>
        <taxon>Eukaryota</taxon>
        <taxon>Metazoa</taxon>
        <taxon>Ecdysozoa</taxon>
        <taxon>Arthropoda</taxon>
        <taxon>Hexapoda</taxon>
        <taxon>Insecta</taxon>
        <taxon>Pterygota</taxon>
        <taxon>Neoptera</taxon>
        <taxon>Endopterygota</taxon>
        <taxon>Lepidoptera</taxon>
        <taxon>Glossata</taxon>
        <taxon>Ditrysia</taxon>
        <taxon>Papilionoidea</taxon>
        <taxon>Papilionidae</taxon>
        <taxon>Papilioninae</taxon>
        <taxon>Iphiclides</taxon>
    </lineage>
</organism>
<sequence length="182" mass="20594">MAWVCERDARLIFSWSAHEVCRYEDAYLKYSVRRMGQLTHGCLDAVGSPSLLRDCPILSVDRVTYPRLFDASPPVDAWARRPSGADAGAIRHVIIRAGGYFGRFTRVPRAYIQTPPPPYSRIVMDDVKPKEHGENTEDARRTDHERLPTGSLATDGEGPDLEAWRPQGNKVVEAPWPQIIFY</sequence>
<feature type="non-terminal residue" evidence="2">
    <location>
        <position position="1"/>
    </location>
</feature>
<evidence type="ECO:0000313" key="2">
    <source>
        <dbReference type="EMBL" id="CAH2040094.1"/>
    </source>
</evidence>
<evidence type="ECO:0000256" key="1">
    <source>
        <dbReference type="SAM" id="MobiDB-lite"/>
    </source>
</evidence>
<keyword evidence="3" id="KW-1185">Reference proteome</keyword>
<evidence type="ECO:0000313" key="3">
    <source>
        <dbReference type="Proteomes" id="UP000837857"/>
    </source>
</evidence>
<dbReference type="Proteomes" id="UP000837857">
    <property type="component" value="Chromosome 12"/>
</dbReference>
<accession>A0ABN8HRC4</accession>
<reference evidence="2" key="1">
    <citation type="submission" date="2022-03" db="EMBL/GenBank/DDBJ databases">
        <authorList>
            <person name="Martin H S."/>
        </authorList>
    </citation>
    <scope>NUCLEOTIDE SEQUENCE</scope>
</reference>
<dbReference type="EMBL" id="OW152824">
    <property type="protein sequence ID" value="CAH2040094.1"/>
    <property type="molecule type" value="Genomic_DNA"/>
</dbReference>
<gene>
    <name evidence="2" type="ORF">IPOD504_LOCUS2275</name>
</gene>
<name>A0ABN8HRC4_9NEOP</name>
<feature type="compositionally biased region" description="Basic and acidic residues" evidence="1">
    <location>
        <begin position="130"/>
        <end position="147"/>
    </location>
</feature>
<protein>
    <submittedName>
        <fullName evidence="2">Uncharacterized protein</fullName>
    </submittedName>
</protein>
<proteinExistence type="predicted"/>
<feature type="region of interest" description="Disordered" evidence="1">
    <location>
        <begin position="130"/>
        <end position="164"/>
    </location>
</feature>